<gene>
    <name evidence="2" type="ORF">X777_04283</name>
</gene>
<protein>
    <submittedName>
        <fullName evidence="2">Uncharacterized protein</fullName>
    </submittedName>
</protein>
<organism evidence="2 3">
    <name type="scientific">Ooceraea biroi</name>
    <name type="common">Clonal raider ant</name>
    <name type="synonym">Cerapachys biroi</name>
    <dbReference type="NCBI Taxonomy" id="2015173"/>
    <lineage>
        <taxon>Eukaryota</taxon>
        <taxon>Metazoa</taxon>
        <taxon>Ecdysozoa</taxon>
        <taxon>Arthropoda</taxon>
        <taxon>Hexapoda</taxon>
        <taxon>Insecta</taxon>
        <taxon>Pterygota</taxon>
        <taxon>Neoptera</taxon>
        <taxon>Endopterygota</taxon>
        <taxon>Hymenoptera</taxon>
        <taxon>Apocrita</taxon>
        <taxon>Aculeata</taxon>
        <taxon>Formicoidea</taxon>
        <taxon>Formicidae</taxon>
        <taxon>Dorylinae</taxon>
        <taxon>Ooceraea</taxon>
    </lineage>
</organism>
<name>A0A026WK60_OOCBI</name>
<sequence>MWKRTCVTSVPACIDNNVCVKCVHVGLRASLLTRLEEIIRADDTQAQIDGSDLKKIKDASHACRNDEDGDAGRRRHERSKISLVEKGG</sequence>
<proteinExistence type="predicted"/>
<dbReference type="EMBL" id="KK107201">
    <property type="protein sequence ID" value="EZA55489.1"/>
    <property type="molecule type" value="Genomic_DNA"/>
</dbReference>
<keyword evidence="3" id="KW-1185">Reference proteome</keyword>
<reference evidence="2 3" key="1">
    <citation type="journal article" date="2014" name="Curr. Biol.">
        <title>The genome of the clonal raider ant Cerapachys biroi.</title>
        <authorList>
            <person name="Oxley P.R."/>
            <person name="Ji L."/>
            <person name="Fetter-Pruneda I."/>
            <person name="McKenzie S.K."/>
            <person name="Li C."/>
            <person name="Hu H."/>
            <person name="Zhang G."/>
            <person name="Kronauer D.J."/>
        </authorList>
    </citation>
    <scope>NUCLEOTIDE SEQUENCE [LARGE SCALE GENOMIC DNA]</scope>
</reference>
<dbReference type="Proteomes" id="UP000053097">
    <property type="component" value="Unassembled WGS sequence"/>
</dbReference>
<evidence type="ECO:0000313" key="2">
    <source>
        <dbReference type="EMBL" id="EZA55489.1"/>
    </source>
</evidence>
<feature type="region of interest" description="Disordered" evidence="1">
    <location>
        <begin position="63"/>
        <end position="88"/>
    </location>
</feature>
<evidence type="ECO:0000256" key="1">
    <source>
        <dbReference type="SAM" id="MobiDB-lite"/>
    </source>
</evidence>
<dbReference type="AlphaFoldDB" id="A0A026WK60"/>
<accession>A0A026WK60</accession>
<evidence type="ECO:0000313" key="3">
    <source>
        <dbReference type="Proteomes" id="UP000053097"/>
    </source>
</evidence>
<feature type="compositionally biased region" description="Basic and acidic residues" evidence="1">
    <location>
        <begin position="63"/>
        <end position="72"/>
    </location>
</feature>